<dbReference type="AlphaFoldDB" id="U4KYF5"/>
<keyword evidence="3" id="KW-1185">Reference proteome</keyword>
<proteinExistence type="predicted"/>
<accession>U4KYF5</accession>
<dbReference type="EMBL" id="HF935346">
    <property type="protein sequence ID" value="CCX07267.1"/>
    <property type="molecule type" value="Genomic_DNA"/>
</dbReference>
<name>U4KYF5_PYROM</name>
<sequence>MNSVMYPAMYTLHPAAAHQVSSSVYTTSNYSGYTDDSGYASNLSEYYDYTSHPPSPSSFSAFYSPSLVPPAPAPPPQPAKRPLFPAQNPRACFPLTQPWPYTYCSTCHKDFRMARKAHTAVSGYALLKPPADGREFCVAFLPEGDRSLLFWLAVCRGWVVTERSGLPGDARGRMDMGDGDDGGKGKGRAKEQDAEEELGWVVYIYSCSPLGPYTNAVDLSIAFTGDPDIQGIGIPKGAMWFKASPEDTEMRRKRGAEERITRGKFTEWIRRGECRHAWERLGMLKVAWLDQMGEEGWKRTDVVSTEFGLL</sequence>
<dbReference type="Proteomes" id="UP000018144">
    <property type="component" value="Unassembled WGS sequence"/>
</dbReference>
<gene>
    <name evidence="2" type="ORF">PCON_06856</name>
</gene>
<feature type="compositionally biased region" description="Basic and acidic residues" evidence="1">
    <location>
        <begin position="170"/>
        <end position="192"/>
    </location>
</feature>
<evidence type="ECO:0000313" key="2">
    <source>
        <dbReference type="EMBL" id="CCX07267.1"/>
    </source>
</evidence>
<evidence type="ECO:0000256" key="1">
    <source>
        <dbReference type="SAM" id="MobiDB-lite"/>
    </source>
</evidence>
<feature type="region of interest" description="Disordered" evidence="1">
    <location>
        <begin position="166"/>
        <end position="192"/>
    </location>
</feature>
<organism evidence="2 3">
    <name type="scientific">Pyronema omphalodes (strain CBS 100304)</name>
    <name type="common">Pyronema confluens</name>
    <dbReference type="NCBI Taxonomy" id="1076935"/>
    <lineage>
        <taxon>Eukaryota</taxon>
        <taxon>Fungi</taxon>
        <taxon>Dikarya</taxon>
        <taxon>Ascomycota</taxon>
        <taxon>Pezizomycotina</taxon>
        <taxon>Pezizomycetes</taxon>
        <taxon>Pezizales</taxon>
        <taxon>Pyronemataceae</taxon>
        <taxon>Pyronema</taxon>
    </lineage>
</organism>
<dbReference type="OrthoDB" id="5471747at2759"/>
<reference evidence="2 3" key="1">
    <citation type="journal article" date="2013" name="PLoS Genet.">
        <title>The genome and development-dependent transcriptomes of Pyronema confluens: a window into fungal evolution.</title>
        <authorList>
            <person name="Traeger S."/>
            <person name="Altegoer F."/>
            <person name="Freitag M."/>
            <person name="Gabaldon T."/>
            <person name="Kempken F."/>
            <person name="Kumar A."/>
            <person name="Marcet-Houben M."/>
            <person name="Poggeler S."/>
            <person name="Stajich J.E."/>
            <person name="Nowrousian M."/>
        </authorList>
    </citation>
    <scope>NUCLEOTIDE SEQUENCE [LARGE SCALE GENOMIC DNA]</scope>
    <source>
        <strain evidence="3">CBS 100304</strain>
        <tissue evidence="2">Vegetative mycelium</tissue>
    </source>
</reference>
<evidence type="ECO:0000313" key="3">
    <source>
        <dbReference type="Proteomes" id="UP000018144"/>
    </source>
</evidence>
<protein>
    <submittedName>
        <fullName evidence="2">Uncharacterized protein</fullName>
    </submittedName>
</protein>